<dbReference type="GO" id="GO:0016020">
    <property type="term" value="C:membrane"/>
    <property type="evidence" value="ECO:0007669"/>
    <property type="project" value="UniProtKB-SubCell"/>
</dbReference>
<keyword evidence="5 8" id="KW-1133">Transmembrane helix</keyword>
<dbReference type="GO" id="GO:0140359">
    <property type="term" value="F:ABC-type transporter activity"/>
    <property type="evidence" value="ECO:0007669"/>
    <property type="project" value="InterPro"/>
</dbReference>
<dbReference type="PANTHER" id="PTHR19229:SF36">
    <property type="entry name" value="ATP-BINDING CASSETTE SUB-FAMILY A MEMBER 2"/>
    <property type="match status" value="1"/>
</dbReference>
<comment type="subcellular location">
    <subcellularLocation>
        <location evidence="1">Membrane</location>
        <topology evidence="1">Multi-pass membrane protein</topology>
    </subcellularLocation>
</comment>
<evidence type="ECO:0000313" key="12">
    <source>
        <dbReference type="Proteomes" id="UP001152797"/>
    </source>
</evidence>
<feature type="domain" description="ABC-2 type transporter transmembrane" evidence="9">
    <location>
        <begin position="613"/>
        <end position="779"/>
    </location>
</feature>
<keyword evidence="2" id="KW-0813">Transport</keyword>
<name>A0A9P1G3B8_9DINO</name>
<dbReference type="Pfam" id="PF12698">
    <property type="entry name" value="ABC2_membrane_3"/>
    <property type="match status" value="1"/>
</dbReference>
<dbReference type="InterPro" id="IPR013525">
    <property type="entry name" value="ABC2_TM"/>
</dbReference>
<evidence type="ECO:0000256" key="5">
    <source>
        <dbReference type="ARBA" id="ARBA00022989"/>
    </source>
</evidence>
<keyword evidence="3 8" id="KW-0812">Transmembrane</keyword>
<accession>A0A9P1G3B8</accession>
<dbReference type="SUPFAM" id="SSF53335">
    <property type="entry name" value="S-adenosyl-L-methionine-dependent methyltransferases"/>
    <property type="match status" value="1"/>
</dbReference>
<evidence type="ECO:0000256" key="1">
    <source>
        <dbReference type="ARBA" id="ARBA00004141"/>
    </source>
</evidence>
<comment type="caution">
    <text evidence="10">The sequence shown here is derived from an EMBL/GenBank/DDBJ whole genome shotgun (WGS) entry which is preliminary data.</text>
</comment>
<keyword evidence="6 8" id="KW-0472">Membrane</keyword>
<evidence type="ECO:0000313" key="10">
    <source>
        <dbReference type="EMBL" id="CAI3995842.1"/>
    </source>
</evidence>
<feature type="transmembrane region" description="Helical" evidence="8">
    <location>
        <begin position="708"/>
        <end position="731"/>
    </location>
</feature>
<evidence type="ECO:0000256" key="3">
    <source>
        <dbReference type="ARBA" id="ARBA00022692"/>
    </source>
</evidence>
<dbReference type="Gene3D" id="3.40.50.150">
    <property type="entry name" value="Vaccinia Virus protein VP39"/>
    <property type="match status" value="1"/>
</dbReference>
<dbReference type="InterPro" id="IPR026082">
    <property type="entry name" value="ABCA"/>
</dbReference>
<dbReference type="Pfam" id="PF10294">
    <property type="entry name" value="Methyltransf_16"/>
    <property type="match status" value="2"/>
</dbReference>
<evidence type="ECO:0000256" key="2">
    <source>
        <dbReference type="ARBA" id="ARBA00022448"/>
    </source>
</evidence>
<dbReference type="EMBL" id="CAMXCT010002122">
    <property type="protein sequence ID" value="CAI3995842.1"/>
    <property type="molecule type" value="Genomic_DNA"/>
</dbReference>
<feature type="region of interest" description="Disordered" evidence="7">
    <location>
        <begin position="142"/>
        <end position="171"/>
    </location>
</feature>
<gene>
    <name evidence="10" type="ORF">C1SCF055_LOCUS22367</name>
</gene>
<keyword evidence="11" id="KW-0067">ATP-binding</keyword>
<feature type="compositionally biased region" description="Basic and acidic residues" evidence="7">
    <location>
        <begin position="152"/>
        <end position="169"/>
    </location>
</feature>
<evidence type="ECO:0000256" key="7">
    <source>
        <dbReference type="SAM" id="MobiDB-lite"/>
    </source>
</evidence>
<dbReference type="EMBL" id="CAMXCT030002122">
    <property type="protein sequence ID" value="CAL4783154.1"/>
    <property type="molecule type" value="Genomic_DNA"/>
</dbReference>
<dbReference type="InterPro" id="IPR029063">
    <property type="entry name" value="SAM-dependent_MTases_sf"/>
</dbReference>
<reference evidence="11 12" key="2">
    <citation type="submission" date="2024-05" db="EMBL/GenBank/DDBJ databases">
        <authorList>
            <person name="Chen Y."/>
            <person name="Shah S."/>
            <person name="Dougan E. K."/>
            <person name="Thang M."/>
            <person name="Chan C."/>
        </authorList>
    </citation>
    <scope>NUCLEOTIDE SEQUENCE [LARGE SCALE GENOMIC DNA]</scope>
</reference>
<evidence type="ECO:0000259" key="9">
    <source>
        <dbReference type="Pfam" id="PF12698"/>
    </source>
</evidence>
<organism evidence="10">
    <name type="scientific">Cladocopium goreaui</name>
    <dbReference type="NCBI Taxonomy" id="2562237"/>
    <lineage>
        <taxon>Eukaryota</taxon>
        <taxon>Sar</taxon>
        <taxon>Alveolata</taxon>
        <taxon>Dinophyceae</taxon>
        <taxon>Suessiales</taxon>
        <taxon>Symbiodiniaceae</taxon>
        <taxon>Cladocopium</taxon>
    </lineage>
</organism>
<feature type="transmembrane region" description="Helical" evidence="8">
    <location>
        <begin position="625"/>
        <end position="643"/>
    </location>
</feature>
<dbReference type="Proteomes" id="UP001152797">
    <property type="component" value="Unassembled WGS sequence"/>
</dbReference>
<evidence type="ECO:0000313" key="11">
    <source>
        <dbReference type="EMBL" id="CAL4783154.1"/>
    </source>
</evidence>
<dbReference type="EMBL" id="CAMXCT020002122">
    <property type="protein sequence ID" value="CAL1149217.1"/>
    <property type="molecule type" value="Genomic_DNA"/>
</dbReference>
<dbReference type="PANTHER" id="PTHR19229">
    <property type="entry name" value="ATP-BINDING CASSETTE TRANSPORTER SUBFAMILY A ABCA"/>
    <property type="match status" value="1"/>
</dbReference>
<feature type="transmembrane region" description="Helical" evidence="8">
    <location>
        <begin position="673"/>
        <end position="696"/>
    </location>
</feature>
<dbReference type="GO" id="GO:0005524">
    <property type="term" value="F:ATP binding"/>
    <property type="evidence" value="ECO:0007669"/>
    <property type="project" value="UniProtKB-KW"/>
</dbReference>
<sequence>MVEVTMRWQRQQFCFRDQKFEALGMVEHFDVAEVESSSSGEDEEALQARLRRRAVEEQLQRCETELGACLWIDTNRATLRVLEDWRGSYEGMRVLELGAGAGACGIALAYDGADSTVTDVEALLPLLQRSVELNPLSMEDTVASAAKSKKKSKEDKSSRRKGRGAEPRRAAGRCQAAAVEWEKEAQMPTLPGNFDLVVVCDCLYENRDSWSSLQQLLQRLVGLHGHVLLASAMLRQPFLEAFTEQMAEVGFTLLKKEQGGPLGDVCVVILRPQAIQESADVAPEVALMFLLIWIRSEVQKEDVPAHDYVDDPANNPTWFSAEPLDVSSIPGLPPAVKKQLEQLCKSKDSALCPEIFASSWGLRKEHYTGSALDGLLPLHMAQRNLRLGIVGTAGKGLDDFISSLPGYSKLTRYFSSEESYDDYLADHDYGFSTQNPALFGAIVVQSAATCPSGGTCSGDWDIVIHLNTTGPSTSTADIKGATDINTKLTPEVSTLNKGLKMSTSRIYWSGGMSRSLGLALPTGGLVDLQSLVYAWIFNSTGAYQLPSPSELPSCDCIDPQGQATEDFSQCNSSSLFTTALRALTPHWSTTLLGNSAGCLGRLSGILPVSVREIPFPTPAYTDDPFASFVESVFGLFFVLVFIWPSTRIMKSLVEDKEARINEVMKMMGMPAEAILLGWYLTYGLLWIIPAALMTVVCWDSVFQHSNKLLVFIFFWLFGVCVVTLCSFIAVFFSKAKTASVVGALLFFLLYFPFLFVSDSGASASTKALSSLSPPVALSIGAGLIAQFESAGV</sequence>
<dbReference type="GO" id="GO:0005319">
    <property type="term" value="F:lipid transporter activity"/>
    <property type="evidence" value="ECO:0007669"/>
    <property type="project" value="TreeGrafter"/>
</dbReference>
<feature type="non-terminal residue" evidence="10">
    <location>
        <position position="1"/>
    </location>
</feature>
<proteinExistence type="predicted"/>
<evidence type="ECO:0000256" key="8">
    <source>
        <dbReference type="SAM" id="Phobius"/>
    </source>
</evidence>
<dbReference type="AlphaFoldDB" id="A0A9P1G3B8"/>
<evidence type="ECO:0000256" key="4">
    <source>
        <dbReference type="ARBA" id="ARBA00022737"/>
    </source>
</evidence>
<keyword evidence="4" id="KW-0677">Repeat</keyword>
<reference evidence="10" key="1">
    <citation type="submission" date="2022-10" db="EMBL/GenBank/DDBJ databases">
        <authorList>
            <person name="Chen Y."/>
            <person name="Dougan E. K."/>
            <person name="Chan C."/>
            <person name="Rhodes N."/>
            <person name="Thang M."/>
        </authorList>
    </citation>
    <scope>NUCLEOTIDE SEQUENCE</scope>
</reference>
<protein>
    <submittedName>
        <fullName evidence="11">ATP-binding cassette sub-family A member 5</fullName>
    </submittedName>
</protein>
<keyword evidence="11" id="KW-0547">Nucleotide-binding</keyword>
<dbReference type="InterPro" id="IPR019410">
    <property type="entry name" value="Methyltransf_16"/>
</dbReference>
<feature type="transmembrane region" description="Helical" evidence="8">
    <location>
        <begin position="738"/>
        <end position="756"/>
    </location>
</feature>
<evidence type="ECO:0000256" key="6">
    <source>
        <dbReference type="ARBA" id="ARBA00023136"/>
    </source>
</evidence>
<feature type="non-terminal residue" evidence="10">
    <location>
        <position position="792"/>
    </location>
</feature>
<keyword evidence="12" id="KW-1185">Reference proteome</keyword>